<gene>
    <name evidence="1" type="ORF">ACFSNC_00325</name>
</gene>
<evidence type="ECO:0000313" key="2">
    <source>
        <dbReference type="Proteomes" id="UP001597299"/>
    </source>
</evidence>
<proteinExistence type="predicted"/>
<dbReference type="RefSeq" id="WP_213355428.1">
    <property type="nucleotide sequence ID" value="NZ_JAHBGB010000044.1"/>
</dbReference>
<dbReference type="EMBL" id="JBHUHD010000001">
    <property type="protein sequence ID" value="MFD2138833.1"/>
    <property type="molecule type" value="Genomic_DNA"/>
</dbReference>
<evidence type="ECO:0000313" key="1">
    <source>
        <dbReference type="EMBL" id="MFD2138833.1"/>
    </source>
</evidence>
<keyword evidence="2" id="KW-1185">Reference proteome</keyword>
<protein>
    <submittedName>
        <fullName evidence="1">Uncharacterized protein</fullName>
    </submittedName>
</protein>
<comment type="caution">
    <text evidence="1">The sequence shown here is derived from an EMBL/GenBank/DDBJ whole genome shotgun (WGS) entry which is preliminary data.</text>
</comment>
<organism evidence="1 2">
    <name type="scientific">Ancylobacter oerskovii</name>
    <dbReference type="NCBI Taxonomy" id="459519"/>
    <lineage>
        <taxon>Bacteria</taxon>
        <taxon>Pseudomonadati</taxon>
        <taxon>Pseudomonadota</taxon>
        <taxon>Alphaproteobacteria</taxon>
        <taxon>Hyphomicrobiales</taxon>
        <taxon>Xanthobacteraceae</taxon>
        <taxon>Ancylobacter</taxon>
    </lineage>
</organism>
<name>A0ABW4YRB1_9HYPH</name>
<accession>A0ABW4YRB1</accession>
<dbReference type="Proteomes" id="UP001597299">
    <property type="component" value="Unassembled WGS sequence"/>
</dbReference>
<reference evidence="2" key="1">
    <citation type="journal article" date="2019" name="Int. J. Syst. Evol. Microbiol.">
        <title>The Global Catalogue of Microorganisms (GCM) 10K type strain sequencing project: providing services to taxonomists for standard genome sequencing and annotation.</title>
        <authorList>
            <consortium name="The Broad Institute Genomics Platform"/>
            <consortium name="The Broad Institute Genome Sequencing Center for Infectious Disease"/>
            <person name="Wu L."/>
            <person name="Ma J."/>
        </authorList>
    </citation>
    <scope>NUCLEOTIDE SEQUENCE [LARGE SCALE GENOMIC DNA]</scope>
    <source>
        <strain evidence="2">CCM 7435</strain>
    </source>
</reference>
<sequence length="110" mass="11829">MADTSSEVQFQVIGELDGMQADRAAPRYLLMSQDGLSGALARREGDRFIPIAGPFSFDAIRRCAENVLSGNQRAVTWPQAQIAMAIGCGVFFTLYGRELTAADTAAEPNS</sequence>